<feature type="compositionally biased region" description="Basic residues" evidence="1">
    <location>
        <begin position="506"/>
        <end position="515"/>
    </location>
</feature>
<feature type="region of interest" description="Disordered" evidence="1">
    <location>
        <begin position="506"/>
        <end position="538"/>
    </location>
</feature>
<dbReference type="GO" id="GO:0005802">
    <property type="term" value="C:trans-Golgi network"/>
    <property type="evidence" value="ECO:0007669"/>
    <property type="project" value="TreeGrafter"/>
</dbReference>
<dbReference type="AlphaFoldDB" id="A0A0L0SRE2"/>
<dbReference type="Proteomes" id="UP000054350">
    <property type="component" value="Unassembled WGS sequence"/>
</dbReference>
<keyword evidence="3" id="KW-1185">Reference proteome</keyword>
<feature type="compositionally biased region" description="Polar residues" evidence="1">
    <location>
        <begin position="238"/>
        <end position="250"/>
    </location>
</feature>
<dbReference type="OrthoDB" id="5593477at2759"/>
<evidence type="ECO:0000313" key="3">
    <source>
        <dbReference type="Proteomes" id="UP000054350"/>
    </source>
</evidence>
<feature type="region of interest" description="Disordered" evidence="1">
    <location>
        <begin position="224"/>
        <end position="250"/>
    </location>
</feature>
<dbReference type="PANTHER" id="PTHR28159">
    <property type="entry name" value="TRAFFICKING PROTEIN PARTICLE COMPLEX II-SPECIFIC SUBUNIT 65"/>
    <property type="match status" value="1"/>
</dbReference>
<feature type="compositionally biased region" description="Pro residues" evidence="1">
    <location>
        <begin position="428"/>
        <end position="437"/>
    </location>
</feature>
<sequence>MAAATPPRVPARPLSAATAGVGSLRLVHSAKRGPLPPASAISGSIPSDASAPAWLADLLDLFADAALDLVVPARTLDANTPSPSRSASLHAIADSLTATLPLPHTAALSPTMRDVAYMDEVLPAYVAVRVARRASRATLERLAGTLEIAVQATVGGESAGVPPYQASHVFPPRRLRPIVDADASVVLVPMPVPVPAVDAAGGDAHLALLVTVTLSVLAGASAADEQHSPASPVPDDTVASSPVSKTSNSSDWMPDTYDAINLLSGLVLDTHLPPPAVTLHRPSRSSRASPVTASPAAQAVVQGAPPPRRVLQKQFRVAPALAATIECTPQRARDDAVLISVVLENTALDSHAPLIITDVRLAVVFTHTLAFGVPARPQPAAPVISSPPTPAVAPQPAPPVPQSQLSRPRSRSRSRSRSKTRTDQVVPAAPPVPPPVPIPISTPPAPANDGFDDASVLAMTVAVHYTRGSAPMAVAVWECKLANPLPLFRAVPRGFAVSDDAVTTARARRTARSRSRSRDRMPVNGMAPALPARDPGAARVHRLSIKQRMSLTDEAKYQMSRAFNGARALASTIGVDSPVSETPPAAGSGMLVASDEPPFVTIVPAAAPGPAPSLLPAGASSASLPAHQARGAVIVTLAIVADPPNAVIRPGDRFFLDVLVINRTRVMKAYAIDVPPPAAPAAPPAESSLLLDAPAWTRAVARAKGRAHGVLCLANHVVVPPVAPGGIARVRIAYLAVREGVHDVGQLKVLEMGEGEVVEVAETMHVAVV</sequence>
<dbReference type="InterPro" id="IPR024662">
    <property type="entry name" value="Trs65"/>
</dbReference>
<dbReference type="VEuPathDB" id="FungiDB:AMAG_10769"/>
<feature type="region of interest" description="Disordered" evidence="1">
    <location>
        <begin position="380"/>
        <end position="437"/>
    </location>
</feature>
<protein>
    <submittedName>
        <fullName evidence="2">Uncharacterized protein</fullName>
    </submittedName>
</protein>
<name>A0A0L0SRE2_ALLM3</name>
<gene>
    <name evidence="2" type="ORF">AMAG_10769</name>
</gene>
<dbReference type="EMBL" id="GG745346">
    <property type="protein sequence ID" value="KNE65113.1"/>
    <property type="molecule type" value="Genomic_DNA"/>
</dbReference>
<accession>A0A0L0SRE2</accession>
<feature type="compositionally biased region" description="Pro residues" evidence="1">
    <location>
        <begin position="380"/>
        <end position="401"/>
    </location>
</feature>
<feature type="region of interest" description="Disordered" evidence="1">
    <location>
        <begin position="279"/>
        <end position="304"/>
    </location>
</feature>
<proteinExistence type="predicted"/>
<organism evidence="2 3">
    <name type="scientific">Allomyces macrogynus (strain ATCC 38327)</name>
    <name type="common">Allomyces javanicus var. macrogynus</name>
    <dbReference type="NCBI Taxonomy" id="578462"/>
    <lineage>
        <taxon>Eukaryota</taxon>
        <taxon>Fungi</taxon>
        <taxon>Fungi incertae sedis</taxon>
        <taxon>Blastocladiomycota</taxon>
        <taxon>Blastocladiomycetes</taxon>
        <taxon>Blastocladiales</taxon>
        <taxon>Blastocladiaceae</taxon>
        <taxon>Allomyces</taxon>
    </lineage>
</organism>
<reference evidence="3" key="2">
    <citation type="submission" date="2009-11" db="EMBL/GenBank/DDBJ databases">
        <title>The Genome Sequence of Allomyces macrogynus strain ATCC 38327.</title>
        <authorList>
            <consortium name="The Broad Institute Genome Sequencing Platform"/>
            <person name="Russ C."/>
            <person name="Cuomo C."/>
            <person name="Shea T."/>
            <person name="Young S.K."/>
            <person name="Zeng Q."/>
            <person name="Koehrsen M."/>
            <person name="Haas B."/>
            <person name="Borodovsky M."/>
            <person name="Guigo R."/>
            <person name="Alvarado L."/>
            <person name="Berlin A."/>
            <person name="Borenstein D."/>
            <person name="Chen Z."/>
            <person name="Engels R."/>
            <person name="Freedman E."/>
            <person name="Gellesch M."/>
            <person name="Goldberg J."/>
            <person name="Griggs A."/>
            <person name="Gujja S."/>
            <person name="Heiman D."/>
            <person name="Hepburn T."/>
            <person name="Howarth C."/>
            <person name="Jen D."/>
            <person name="Larson L."/>
            <person name="Lewis B."/>
            <person name="Mehta T."/>
            <person name="Park D."/>
            <person name="Pearson M."/>
            <person name="Roberts A."/>
            <person name="Saif S."/>
            <person name="Shenoy N."/>
            <person name="Sisk P."/>
            <person name="Stolte C."/>
            <person name="Sykes S."/>
            <person name="Walk T."/>
            <person name="White J."/>
            <person name="Yandava C."/>
            <person name="Burger G."/>
            <person name="Gray M.W."/>
            <person name="Holland P.W.H."/>
            <person name="King N."/>
            <person name="Lang F.B.F."/>
            <person name="Roger A.J."/>
            <person name="Ruiz-Trillo I."/>
            <person name="Lander E."/>
            <person name="Nusbaum C."/>
        </authorList>
    </citation>
    <scope>NUCLEOTIDE SEQUENCE [LARGE SCALE GENOMIC DNA]</scope>
    <source>
        <strain evidence="3">ATCC 38327</strain>
    </source>
</reference>
<feature type="compositionally biased region" description="Basic residues" evidence="1">
    <location>
        <begin position="408"/>
        <end position="419"/>
    </location>
</feature>
<dbReference type="GO" id="GO:1990071">
    <property type="term" value="C:TRAPPII protein complex"/>
    <property type="evidence" value="ECO:0007669"/>
    <property type="project" value="InterPro"/>
</dbReference>
<dbReference type="PANTHER" id="PTHR28159:SF1">
    <property type="entry name" value="TRAFFICKING PROTEIN PARTICLE COMPLEX II-SPECIFIC SUBUNIT 65"/>
    <property type="match status" value="1"/>
</dbReference>
<reference evidence="2 3" key="1">
    <citation type="submission" date="2009-11" db="EMBL/GenBank/DDBJ databases">
        <title>Annotation of Allomyces macrogynus ATCC 38327.</title>
        <authorList>
            <consortium name="The Broad Institute Genome Sequencing Platform"/>
            <person name="Russ C."/>
            <person name="Cuomo C."/>
            <person name="Burger G."/>
            <person name="Gray M.W."/>
            <person name="Holland P.W.H."/>
            <person name="King N."/>
            <person name="Lang F.B.F."/>
            <person name="Roger A.J."/>
            <person name="Ruiz-Trillo I."/>
            <person name="Young S.K."/>
            <person name="Zeng Q."/>
            <person name="Gargeya S."/>
            <person name="Fitzgerald M."/>
            <person name="Haas B."/>
            <person name="Abouelleil A."/>
            <person name="Alvarado L."/>
            <person name="Arachchi H.M."/>
            <person name="Berlin A."/>
            <person name="Chapman S.B."/>
            <person name="Gearin G."/>
            <person name="Goldberg J."/>
            <person name="Griggs A."/>
            <person name="Gujja S."/>
            <person name="Hansen M."/>
            <person name="Heiman D."/>
            <person name="Howarth C."/>
            <person name="Larimer J."/>
            <person name="Lui A."/>
            <person name="MacDonald P.J.P."/>
            <person name="McCowen C."/>
            <person name="Montmayeur A."/>
            <person name="Murphy C."/>
            <person name="Neiman D."/>
            <person name="Pearson M."/>
            <person name="Priest M."/>
            <person name="Roberts A."/>
            <person name="Saif S."/>
            <person name="Shea T."/>
            <person name="Sisk P."/>
            <person name="Stolte C."/>
            <person name="Sykes S."/>
            <person name="Wortman J."/>
            <person name="Nusbaum C."/>
            <person name="Birren B."/>
        </authorList>
    </citation>
    <scope>NUCLEOTIDE SEQUENCE [LARGE SCALE GENOMIC DNA]</scope>
    <source>
        <strain evidence="2 3">ATCC 38327</strain>
    </source>
</reference>
<evidence type="ECO:0000313" key="2">
    <source>
        <dbReference type="EMBL" id="KNE65113.1"/>
    </source>
</evidence>
<dbReference type="GO" id="GO:0006891">
    <property type="term" value="P:intra-Golgi vesicle-mediated transport"/>
    <property type="evidence" value="ECO:0007669"/>
    <property type="project" value="InterPro"/>
</dbReference>
<evidence type="ECO:0000256" key="1">
    <source>
        <dbReference type="SAM" id="MobiDB-lite"/>
    </source>
</evidence>